<gene>
    <name evidence="5" type="ordered locus">Tagg_0751</name>
</gene>
<keyword evidence="6" id="KW-1185">Reference proteome</keyword>
<reference evidence="6" key="2">
    <citation type="journal article" date="2010" name="Stand. Genomic Sci.">
        <title>Complete genome sequence of Thermosphaera aggregans type strain (M11TLT).</title>
        <authorList>
            <person name="Spring S."/>
            <person name="Rachel R."/>
            <person name="Lapidus A."/>
            <person name="Davenport K."/>
            <person name="Tice H."/>
            <person name="Copeland A."/>
            <person name="Cheng J.-F."/>
            <person name="Lucas S."/>
            <person name="Chen F."/>
            <person name="Nolan M."/>
            <person name="Bruce D."/>
            <person name="Goodwin L."/>
            <person name="Pitluck S."/>
            <person name="Ivanova N."/>
            <person name="Mavromatis K."/>
            <person name="Ovchinnikova G."/>
            <person name="Pati A."/>
            <person name="Chen A."/>
            <person name="Palaniappan K."/>
            <person name="Land M."/>
            <person name="Hauser L."/>
            <person name="Chang Y.-J."/>
            <person name="Jeffries C.C."/>
            <person name="Brettin T."/>
            <person name="Detter J.C."/>
            <person name="Tapia R."/>
            <person name="Han C."/>
            <person name="Heimerl T."/>
            <person name="Weikl F."/>
            <person name="Brambilla E."/>
            <person name="Goker M."/>
            <person name="Bristow J."/>
            <person name="Eisen J.A."/>
            <person name="Markowitz V."/>
            <person name="Hugenholtz P."/>
            <person name="Kyrpides N.C."/>
            <person name="Klenk H.-P."/>
        </authorList>
    </citation>
    <scope>NUCLEOTIDE SEQUENCE [LARGE SCALE GENOMIC DNA]</scope>
    <source>
        <strain evidence="6">DSM 11486 / M11TL</strain>
    </source>
</reference>
<dbReference type="GO" id="GO:0046872">
    <property type="term" value="F:metal ion binding"/>
    <property type="evidence" value="ECO:0007669"/>
    <property type="project" value="UniProtKB-KW"/>
</dbReference>
<accession>D5U1M4</accession>
<reference key="3">
    <citation type="submission" date="2010-02" db="EMBL/GenBank/DDBJ databases">
        <title>Complete genome sequence of Thermosphaera aggregans type strain (M11TL).</title>
        <authorList>
            <consortium name="US DOE Joint Genome Institute (JGI-PGF)"/>
            <person name="Spring S."/>
            <person name="Lapidus A."/>
            <person name="Munk C."/>
            <person name="Schroeder M."/>
            <person name="Glavina Del Rio T."/>
            <person name="Tice H."/>
            <person name="Copeland A."/>
            <person name="Cheng J.-F."/>
            <person name="Lucas S."/>
            <person name="Chen F."/>
            <person name="Nolan M."/>
            <person name="Bruce D."/>
            <person name="Goodwin L."/>
            <person name="Pitluck S."/>
            <person name="Ivanova N."/>
            <person name="Mavromatis K."/>
            <person name="Ovchinnikova G."/>
            <person name="Pati A."/>
            <person name="Chen A."/>
            <person name="Palaniappan K."/>
            <person name="Land M."/>
            <person name="Hauser L."/>
            <person name="Chang Y.-J."/>
            <person name="Jeffries C.C."/>
            <person name="Brettin T."/>
            <person name="Detter J.C."/>
            <person name="Tapia R."/>
            <person name="Han C."/>
            <person name="Chain P."/>
            <person name="Heimerl T."/>
            <person name="Weik F."/>
            <person name="Goker M."/>
            <person name="Rachel R."/>
            <person name="Bristow J."/>
            <person name="Eisen J.A."/>
            <person name="Markowitz V."/>
            <person name="Hugenholtz P."/>
            <person name="Kyrpides N.C."/>
            <person name="Klenk H.-P."/>
        </authorList>
    </citation>
    <scope>NUCLEOTIDE SEQUENCE</scope>
    <source>
        <strain>DSM 11486</strain>
    </source>
</reference>
<feature type="domain" description="Hemerythrin-like" evidence="4">
    <location>
        <begin position="106"/>
        <end position="200"/>
    </location>
</feature>
<reference evidence="5 6" key="1">
    <citation type="journal article" date="2010" name="Stand. Genomic Sci.">
        <title>Complete genome sequence of Thermosphaera aggregans type strain (M11TL).</title>
        <authorList>
            <person name="Spring S."/>
            <person name="Rachel R."/>
            <person name="Lapidus A."/>
            <person name="Davenport K."/>
            <person name="Tice H."/>
            <person name="Copeland A."/>
            <person name="Cheng J.F."/>
            <person name="Lucas S."/>
            <person name="Chen F."/>
            <person name="Nolan M."/>
            <person name="Bruce D."/>
            <person name="Goodwin L."/>
            <person name="Pitluck S."/>
            <person name="Ivanova N."/>
            <person name="Mavromatis K."/>
            <person name="Ovchinnikova G."/>
            <person name="Pati A."/>
            <person name="Chen A."/>
            <person name="Palaniappan K."/>
            <person name="Land M."/>
            <person name="Hauser L."/>
            <person name="Chang Y.J."/>
            <person name="Jeffries C.C."/>
            <person name="Brettin T."/>
            <person name="Detter J.C."/>
            <person name="Tapia R."/>
            <person name="Han C."/>
            <person name="Heimerl T."/>
            <person name="Weikl F."/>
            <person name="Brambilla E."/>
            <person name="Goker M."/>
            <person name="Bristow J."/>
            <person name="Eisen J.A."/>
            <person name="Markowitz V."/>
            <person name="Hugenholtz P."/>
            <person name="Kyrpides N.C."/>
            <person name="Klenk H.P."/>
        </authorList>
    </citation>
    <scope>NUCLEOTIDE SEQUENCE [LARGE SCALE GENOMIC DNA]</scope>
    <source>
        <strain evidence="6">DSM 11486 / M11TL</strain>
    </source>
</reference>
<dbReference type="PANTHER" id="PTHR37164">
    <property type="entry name" value="BACTERIOHEMERYTHRIN"/>
    <property type="match status" value="1"/>
</dbReference>
<comment type="similarity">
    <text evidence="1">Belongs to the hemerythrin family.</text>
</comment>
<organism evidence="5 6">
    <name type="scientific">Thermosphaera aggregans (strain DSM 11486 / M11TL)</name>
    <dbReference type="NCBI Taxonomy" id="633148"/>
    <lineage>
        <taxon>Archaea</taxon>
        <taxon>Thermoproteota</taxon>
        <taxon>Thermoprotei</taxon>
        <taxon>Desulfurococcales</taxon>
        <taxon>Desulfurococcaceae</taxon>
        <taxon>Thermosphaera</taxon>
    </lineage>
</organism>
<dbReference type="PANTHER" id="PTHR37164:SF1">
    <property type="entry name" value="BACTERIOHEMERYTHRIN"/>
    <property type="match status" value="1"/>
</dbReference>
<dbReference type="InterPro" id="IPR050669">
    <property type="entry name" value="Hemerythrin"/>
</dbReference>
<dbReference type="InterPro" id="IPR012312">
    <property type="entry name" value="Hemerythrin-like"/>
</dbReference>
<dbReference type="Proteomes" id="UP000002376">
    <property type="component" value="Chromosome"/>
</dbReference>
<dbReference type="AlphaFoldDB" id="D5U1M4"/>
<dbReference type="SUPFAM" id="SSF47188">
    <property type="entry name" value="Hemerythrin-like"/>
    <property type="match status" value="1"/>
</dbReference>
<evidence type="ECO:0000256" key="1">
    <source>
        <dbReference type="ARBA" id="ARBA00010587"/>
    </source>
</evidence>
<sequence>MSKLRDLLELERLEHHGQTLRDLAQEVSKAGEGEYLLLDYRDNKGVSCLIMAKSSTIVNIECLGIDENVEKQIEFLARACINGEGELRVYRVKPIFIEWLKKYEVGIPVLDKAHEKMFTEFQKVFTAILDGSADQVPGLIRTAYESVLEHFKIEEKLMMKYNYPRAKRREHVESHVEFENIVKKLIQAADEGRFIDLYIQQYQFLLTYLDYMLKEDKEFTKFLLEKCGIECNI</sequence>
<protein>
    <submittedName>
        <fullName evidence="5">Hemerythrin-like metal-binding protein</fullName>
    </submittedName>
</protein>
<dbReference type="eggNOG" id="arCOG06577">
    <property type="taxonomic scope" value="Archaea"/>
</dbReference>
<dbReference type="Gene3D" id="1.20.120.50">
    <property type="entry name" value="Hemerythrin-like"/>
    <property type="match status" value="1"/>
</dbReference>
<evidence type="ECO:0000313" key="6">
    <source>
        <dbReference type="Proteomes" id="UP000002376"/>
    </source>
</evidence>
<evidence type="ECO:0000256" key="3">
    <source>
        <dbReference type="ARBA" id="ARBA00023004"/>
    </source>
</evidence>
<dbReference type="InterPro" id="IPR035938">
    <property type="entry name" value="Hemerythrin-like_sf"/>
</dbReference>
<dbReference type="EMBL" id="CP001939">
    <property type="protein sequence ID" value="ADG91024.1"/>
    <property type="molecule type" value="Genomic_DNA"/>
</dbReference>
<keyword evidence="3" id="KW-0408">Iron</keyword>
<proteinExistence type="inferred from homology"/>
<evidence type="ECO:0000256" key="2">
    <source>
        <dbReference type="ARBA" id="ARBA00022723"/>
    </source>
</evidence>
<dbReference type="NCBIfam" id="TIGR02481">
    <property type="entry name" value="hemeryth_dom"/>
    <property type="match status" value="1"/>
</dbReference>
<name>D5U1M4_THEAM</name>
<evidence type="ECO:0000313" key="5">
    <source>
        <dbReference type="EMBL" id="ADG91024.1"/>
    </source>
</evidence>
<dbReference type="HOGENOM" id="CLU_1088212_0_0_2"/>
<dbReference type="InterPro" id="IPR012827">
    <property type="entry name" value="Hemerythrin_metal-bd"/>
</dbReference>
<dbReference type="KEGG" id="tag:Tagg_0751"/>
<dbReference type="CDD" id="cd12107">
    <property type="entry name" value="Hemerythrin"/>
    <property type="match status" value="1"/>
</dbReference>
<dbReference type="Pfam" id="PF01814">
    <property type="entry name" value="Hemerythrin"/>
    <property type="match status" value="1"/>
</dbReference>
<keyword evidence="2" id="KW-0479">Metal-binding</keyword>
<dbReference type="STRING" id="633148.Tagg_0751"/>
<evidence type="ECO:0000259" key="4">
    <source>
        <dbReference type="Pfam" id="PF01814"/>
    </source>
</evidence>